<dbReference type="AlphaFoldDB" id="A0A1R2D1K2"/>
<organism evidence="3 4">
    <name type="scientific">Stentor coeruleus</name>
    <dbReference type="NCBI Taxonomy" id="5963"/>
    <lineage>
        <taxon>Eukaryota</taxon>
        <taxon>Sar</taxon>
        <taxon>Alveolata</taxon>
        <taxon>Ciliophora</taxon>
        <taxon>Postciliodesmatophora</taxon>
        <taxon>Heterotrichea</taxon>
        <taxon>Heterotrichida</taxon>
        <taxon>Stentoridae</taxon>
        <taxon>Stentor</taxon>
    </lineage>
</organism>
<evidence type="ECO:0000256" key="2">
    <source>
        <dbReference type="SAM" id="MobiDB-lite"/>
    </source>
</evidence>
<name>A0A1R2D1K2_9CILI</name>
<dbReference type="EMBL" id="MPUH01000016">
    <property type="protein sequence ID" value="OMJ95149.1"/>
    <property type="molecule type" value="Genomic_DNA"/>
</dbReference>
<keyword evidence="4" id="KW-1185">Reference proteome</keyword>
<accession>A0A1R2D1K2</accession>
<feature type="region of interest" description="Disordered" evidence="2">
    <location>
        <begin position="249"/>
        <end position="269"/>
    </location>
</feature>
<sequence length="380" mass="45048">MLRKQKIEYQTEILRLQQENFEVKKLNFLLSSQLQSISQTKESTTEKELNRKREKIKILKKELENVKKNYFEELKIVQNHAAMSLKEIVKDYKEDVGQLRDRIRDLEEEKEKIIEERENDIKEKIAEILHKEKKKIYKYVSKIKSQRNEAFAKLEVSRRELKTLTCFFDKFDQKVSHERVENIRKVLEQDHLTNDDIDWVLGSLCFIEEDLLRLETRQKLNTKIIAEKEIELQENRTKLSFSVTSSLMNSKRTSPQHSKPQTHCSSPVNSTEASFFPLTSPRIAGPSYGILEDAYFKTQEKVKESQDIAEMAKIINELTNLKLNYALMQEYIGTRDNDFYFIIKEIYKIVENKEPIYQKCKNLLDLMISKIKDTTEMLNS</sequence>
<evidence type="ECO:0000313" key="4">
    <source>
        <dbReference type="Proteomes" id="UP000187209"/>
    </source>
</evidence>
<keyword evidence="1" id="KW-0175">Coiled coil</keyword>
<evidence type="ECO:0000313" key="3">
    <source>
        <dbReference type="EMBL" id="OMJ95149.1"/>
    </source>
</evidence>
<proteinExistence type="predicted"/>
<protein>
    <submittedName>
        <fullName evidence="3">Uncharacterized protein</fullName>
    </submittedName>
</protein>
<reference evidence="3 4" key="1">
    <citation type="submission" date="2016-11" db="EMBL/GenBank/DDBJ databases">
        <title>The macronuclear genome of Stentor coeruleus: a giant cell with tiny introns.</title>
        <authorList>
            <person name="Slabodnick M."/>
            <person name="Ruby J.G."/>
            <person name="Reiff S.B."/>
            <person name="Swart E.C."/>
            <person name="Gosai S."/>
            <person name="Prabakaran S."/>
            <person name="Witkowska E."/>
            <person name="Larue G.E."/>
            <person name="Fisher S."/>
            <person name="Freeman R.M."/>
            <person name="Gunawardena J."/>
            <person name="Chu W."/>
            <person name="Stover N.A."/>
            <person name="Gregory B.D."/>
            <person name="Nowacki M."/>
            <person name="Derisi J."/>
            <person name="Roy S.W."/>
            <person name="Marshall W.F."/>
            <person name="Sood P."/>
        </authorList>
    </citation>
    <scope>NUCLEOTIDE SEQUENCE [LARGE SCALE GENOMIC DNA]</scope>
    <source>
        <strain evidence="3">WM001</strain>
    </source>
</reference>
<dbReference type="Gene3D" id="1.20.120.20">
    <property type="entry name" value="Apolipoprotein"/>
    <property type="match status" value="1"/>
</dbReference>
<feature type="coiled-coil region" evidence="1">
    <location>
        <begin position="42"/>
        <end position="134"/>
    </location>
</feature>
<gene>
    <name evidence="3" type="ORF">SteCoe_1522</name>
</gene>
<comment type="caution">
    <text evidence="3">The sequence shown here is derived from an EMBL/GenBank/DDBJ whole genome shotgun (WGS) entry which is preliminary data.</text>
</comment>
<evidence type="ECO:0000256" key="1">
    <source>
        <dbReference type="SAM" id="Coils"/>
    </source>
</evidence>
<dbReference type="Proteomes" id="UP000187209">
    <property type="component" value="Unassembled WGS sequence"/>
</dbReference>